<evidence type="ECO:0000313" key="3">
    <source>
        <dbReference type="EMBL" id="GJS52655.1"/>
    </source>
</evidence>
<keyword evidence="1" id="KW-0479">Metal-binding</keyword>
<reference evidence="3" key="2">
    <citation type="submission" date="2022-01" db="EMBL/GenBank/DDBJ databases">
        <authorList>
            <person name="Yamashiro T."/>
            <person name="Shiraishi A."/>
            <person name="Satake H."/>
            <person name="Nakayama K."/>
        </authorList>
    </citation>
    <scope>NUCLEOTIDE SEQUENCE</scope>
</reference>
<keyword evidence="1" id="KW-0862">Zinc</keyword>
<keyword evidence="4" id="KW-1185">Reference proteome</keyword>
<evidence type="ECO:0000256" key="1">
    <source>
        <dbReference type="PROSITE-ProRule" id="PRU00047"/>
    </source>
</evidence>
<feature type="domain" description="CCHC-type" evidence="2">
    <location>
        <begin position="82"/>
        <end position="98"/>
    </location>
</feature>
<keyword evidence="3" id="KW-0695">RNA-directed DNA polymerase</keyword>
<dbReference type="Pfam" id="PF00098">
    <property type="entry name" value="zf-CCHC"/>
    <property type="match status" value="1"/>
</dbReference>
<name>A0ABQ4WIE9_9ASTR</name>
<dbReference type="Proteomes" id="UP001151760">
    <property type="component" value="Unassembled WGS sequence"/>
</dbReference>
<accession>A0ABQ4WIE9</accession>
<protein>
    <submittedName>
        <fullName evidence="3">Reverse transcriptase domain-containing protein</fullName>
    </submittedName>
</protein>
<evidence type="ECO:0000313" key="4">
    <source>
        <dbReference type="Proteomes" id="UP001151760"/>
    </source>
</evidence>
<proteinExistence type="predicted"/>
<dbReference type="InterPro" id="IPR036875">
    <property type="entry name" value="Znf_CCHC_sf"/>
</dbReference>
<keyword evidence="3" id="KW-0808">Transferase</keyword>
<dbReference type="Gene3D" id="4.10.60.10">
    <property type="entry name" value="Zinc finger, CCHC-type"/>
    <property type="match status" value="1"/>
</dbReference>
<reference evidence="3" key="1">
    <citation type="journal article" date="2022" name="Int. J. Mol. Sci.">
        <title>Draft Genome of Tanacetum Coccineum: Genomic Comparison of Closely Related Tanacetum-Family Plants.</title>
        <authorList>
            <person name="Yamashiro T."/>
            <person name="Shiraishi A."/>
            <person name="Nakayama K."/>
            <person name="Satake H."/>
        </authorList>
    </citation>
    <scope>NUCLEOTIDE SEQUENCE</scope>
</reference>
<keyword evidence="3" id="KW-0548">Nucleotidyltransferase</keyword>
<comment type="caution">
    <text evidence="3">The sequence shown here is derived from an EMBL/GenBank/DDBJ whole genome shotgun (WGS) entry which is preliminary data.</text>
</comment>
<dbReference type="GO" id="GO:0003964">
    <property type="term" value="F:RNA-directed DNA polymerase activity"/>
    <property type="evidence" value="ECO:0007669"/>
    <property type="project" value="UniProtKB-KW"/>
</dbReference>
<sequence>MPPKRTSTSEAPAMTQAAIRKLVADSVTAALEAQTWQILIISPDQEKLLSYSVTPTENNGYTGNRPLCKKCTMYHTGSWTVKCNTCNKVGHLTKNCRNKRPATGSNLLPVTVTCHACGEKGHYAN</sequence>
<dbReference type="InterPro" id="IPR001878">
    <property type="entry name" value="Znf_CCHC"/>
</dbReference>
<dbReference type="SUPFAM" id="SSF57756">
    <property type="entry name" value="Retrovirus zinc finger-like domains"/>
    <property type="match status" value="1"/>
</dbReference>
<evidence type="ECO:0000259" key="2">
    <source>
        <dbReference type="PROSITE" id="PS50158"/>
    </source>
</evidence>
<keyword evidence="1" id="KW-0863">Zinc-finger</keyword>
<gene>
    <name evidence="3" type="ORF">Tco_0626017</name>
</gene>
<dbReference type="EMBL" id="BQNB010008670">
    <property type="protein sequence ID" value="GJS52655.1"/>
    <property type="molecule type" value="Genomic_DNA"/>
</dbReference>
<organism evidence="3 4">
    <name type="scientific">Tanacetum coccineum</name>
    <dbReference type="NCBI Taxonomy" id="301880"/>
    <lineage>
        <taxon>Eukaryota</taxon>
        <taxon>Viridiplantae</taxon>
        <taxon>Streptophyta</taxon>
        <taxon>Embryophyta</taxon>
        <taxon>Tracheophyta</taxon>
        <taxon>Spermatophyta</taxon>
        <taxon>Magnoliopsida</taxon>
        <taxon>eudicotyledons</taxon>
        <taxon>Gunneridae</taxon>
        <taxon>Pentapetalae</taxon>
        <taxon>asterids</taxon>
        <taxon>campanulids</taxon>
        <taxon>Asterales</taxon>
        <taxon>Asteraceae</taxon>
        <taxon>Asteroideae</taxon>
        <taxon>Anthemideae</taxon>
        <taxon>Anthemidinae</taxon>
        <taxon>Tanacetum</taxon>
    </lineage>
</organism>
<dbReference type="PROSITE" id="PS50158">
    <property type="entry name" value="ZF_CCHC"/>
    <property type="match status" value="1"/>
</dbReference>